<dbReference type="SMART" id="SM00354">
    <property type="entry name" value="HTH_LACI"/>
    <property type="match status" value="1"/>
</dbReference>
<dbReference type="Proteomes" id="UP000025047">
    <property type="component" value="Unassembled WGS sequence"/>
</dbReference>
<sequence length="366" mass="39299">MQRTEDLAGAGMRRGRVTITQLSEALGLNKSTVSRALNGYADISEGTRLRVRRRAETMGYRPLSHAQAIRTGRVQALGLVIQIGDHDSQRPFLADFLAGISATASAEGWTLTVATADSEADAVRTMEQLVEDRKADGFILPRTMSRDMRVALLRARDVPFVMFGRTAEPEGCAWFDVLGEDAMRDAVVHLAGLGHRRIAFVNGGALYNYSRVRLEGYRAGLARAGLDEDAALIREDALRTEDGARETRALLALPSPPTAVVFAIDHAALGLYRVCAEKGLAVGRDLSVISYDGVPDGAYAEPPLSSFTVDTRAAGQRLARLLIARIRGAAPETLRETAPATFADRGSAGPPRLTSAALAARLSQTS</sequence>
<dbReference type="Gene3D" id="1.10.260.40">
    <property type="entry name" value="lambda repressor-like DNA-binding domains"/>
    <property type="match status" value="1"/>
</dbReference>
<dbReference type="CDD" id="cd01392">
    <property type="entry name" value="HTH_LacI"/>
    <property type="match status" value="1"/>
</dbReference>
<reference evidence="5 6" key="1">
    <citation type="submission" date="2013-03" db="EMBL/GenBank/DDBJ databases">
        <authorList>
            <person name="Fiebig A."/>
            <person name="Goeker M."/>
            <person name="Klenk H.-P.P."/>
        </authorList>
    </citation>
    <scope>NUCLEOTIDE SEQUENCE [LARGE SCALE GENOMIC DNA]</scope>
    <source>
        <strain evidence="5 6">DSM 17492</strain>
    </source>
</reference>
<dbReference type="SUPFAM" id="SSF47413">
    <property type="entry name" value="lambda repressor-like DNA-binding domains"/>
    <property type="match status" value="1"/>
</dbReference>
<dbReference type="GO" id="GO:0003700">
    <property type="term" value="F:DNA-binding transcription factor activity"/>
    <property type="evidence" value="ECO:0007669"/>
    <property type="project" value="TreeGrafter"/>
</dbReference>
<keyword evidence="6" id="KW-1185">Reference proteome</keyword>
<dbReference type="PATRIC" id="fig|1122180.6.peg.1344"/>
<dbReference type="OrthoDB" id="234496at2"/>
<dbReference type="GO" id="GO:0000976">
    <property type="term" value="F:transcription cis-regulatory region binding"/>
    <property type="evidence" value="ECO:0007669"/>
    <property type="project" value="TreeGrafter"/>
</dbReference>
<evidence type="ECO:0000259" key="4">
    <source>
        <dbReference type="PROSITE" id="PS50932"/>
    </source>
</evidence>
<name>A0A017HEM3_9RHOB</name>
<dbReference type="PROSITE" id="PS50932">
    <property type="entry name" value="HTH_LACI_2"/>
    <property type="match status" value="1"/>
</dbReference>
<feature type="domain" description="HTH lacI-type" evidence="4">
    <location>
        <begin position="17"/>
        <end position="71"/>
    </location>
</feature>
<dbReference type="InterPro" id="IPR028082">
    <property type="entry name" value="Peripla_BP_I"/>
</dbReference>
<evidence type="ECO:0000256" key="1">
    <source>
        <dbReference type="ARBA" id="ARBA00023015"/>
    </source>
</evidence>
<dbReference type="AlphaFoldDB" id="A0A017HEM3"/>
<evidence type="ECO:0000313" key="6">
    <source>
        <dbReference type="Proteomes" id="UP000025047"/>
    </source>
</evidence>
<dbReference type="eggNOG" id="COG1609">
    <property type="taxonomic scope" value="Bacteria"/>
</dbReference>
<dbReference type="Gene3D" id="3.40.50.2300">
    <property type="match status" value="2"/>
</dbReference>
<dbReference type="InterPro" id="IPR010982">
    <property type="entry name" value="Lambda_DNA-bd_dom_sf"/>
</dbReference>
<keyword evidence="1" id="KW-0805">Transcription regulation</keyword>
<gene>
    <name evidence="5" type="ORF">Lokhon_01359</name>
</gene>
<dbReference type="InterPro" id="IPR000843">
    <property type="entry name" value="HTH_LacI"/>
</dbReference>
<dbReference type="HOGENOM" id="CLU_037628_6_1_5"/>
<evidence type="ECO:0000256" key="2">
    <source>
        <dbReference type="ARBA" id="ARBA00023125"/>
    </source>
</evidence>
<dbReference type="EMBL" id="APGJ01000004">
    <property type="protein sequence ID" value="EYD72558.1"/>
    <property type="molecule type" value="Genomic_DNA"/>
</dbReference>
<dbReference type="PANTHER" id="PTHR30146:SF109">
    <property type="entry name" value="HTH-TYPE TRANSCRIPTIONAL REGULATOR GALS"/>
    <property type="match status" value="1"/>
</dbReference>
<comment type="caution">
    <text evidence="5">The sequence shown here is derived from an EMBL/GenBank/DDBJ whole genome shotgun (WGS) entry which is preliminary data.</text>
</comment>
<evidence type="ECO:0000313" key="5">
    <source>
        <dbReference type="EMBL" id="EYD72558.1"/>
    </source>
</evidence>
<organism evidence="5 6">
    <name type="scientific">Limimaricola hongkongensis DSM 17492</name>
    <dbReference type="NCBI Taxonomy" id="1122180"/>
    <lineage>
        <taxon>Bacteria</taxon>
        <taxon>Pseudomonadati</taxon>
        <taxon>Pseudomonadota</taxon>
        <taxon>Alphaproteobacteria</taxon>
        <taxon>Rhodobacterales</taxon>
        <taxon>Paracoccaceae</taxon>
        <taxon>Limimaricola</taxon>
    </lineage>
</organism>
<keyword evidence="3" id="KW-0804">Transcription</keyword>
<dbReference type="STRING" id="1122180.Lokhon_01359"/>
<dbReference type="CDD" id="cd20010">
    <property type="entry name" value="PBP1_AglR-like"/>
    <property type="match status" value="1"/>
</dbReference>
<proteinExistence type="predicted"/>
<dbReference type="SUPFAM" id="SSF53822">
    <property type="entry name" value="Periplasmic binding protein-like I"/>
    <property type="match status" value="1"/>
</dbReference>
<dbReference type="InterPro" id="IPR046335">
    <property type="entry name" value="LacI/GalR-like_sensor"/>
</dbReference>
<protein>
    <submittedName>
        <fullName evidence="5">Transcriptional regulator, LacI family</fullName>
    </submittedName>
</protein>
<dbReference type="RefSeq" id="WP_026147526.1">
    <property type="nucleotide sequence ID" value="NZ_KB822999.1"/>
</dbReference>
<dbReference type="Pfam" id="PF13377">
    <property type="entry name" value="Peripla_BP_3"/>
    <property type="match status" value="1"/>
</dbReference>
<evidence type="ECO:0000256" key="3">
    <source>
        <dbReference type="ARBA" id="ARBA00023163"/>
    </source>
</evidence>
<dbReference type="PANTHER" id="PTHR30146">
    <property type="entry name" value="LACI-RELATED TRANSCRIPTIONAL REPRESSOR"/>
    <property type="match status" value="1"/>
</dbReference>
<accession>A0A017HEM3</accession>
<keyword evidence="2" id="KW-0238">DNA-binding</keyword>